<keyword evidence="2 7" id="KW-0645">Protease</keyword>
<keyword evidence="6 7" id="KW-0482">Metalloprotease</keyword>
<evidence type="ECO:0000256" key="2">
    <source>
        <dbReference type="ARBA" id="ARBA00022670"/>
    </source>
</evidence>
<dbReference type="PANTHER" id="PTHR11804">
    <property type="entry name" value="PROTEASE M3 THIMET OLIGOPEPTIDASE-RELATED"/>
    <property type="match status" value="1"/>
</dbReference>
<dbReference type="Gene3D" id="1.10.1370.10">
    <property type="entry name" value="Neurolysin, domain 3"/>
    <property type="match status" value="1"/>
</dbReference>
<proteinExistence type="inferred from homology"/>
<evidence type="ECO:0000256" key="4">
    <source>
        <dbReference type="ARBA" id="ARBA00022801"/>
    </source>
</evidence>
<protein>
    <submittedName>
        <fullName evidence="9">Saccharolysin</fullName>
    </submittedName>
</protein>
<evidence type="ECO:0000256" key="1">
    <source>
        <dbReference type="ARBA" id="ARBA00006040"/>
    </source>
</evidence>
<comment type="cofactor">
    <cofactor evidence="7">
        <name>Zn(2+)</name>
        <dbReference type="ChEBI" id="CHEBI:29105"/>
    </cofactor>
    <text evidence="7">Binds 1 zinc ion.</text>
</comment>
<dbReference type="PANTHER" id="PTHR11804:SF84">
    <property type="entry name" value="SACCHAROLYSIN"/>
    <property type="match status" value="1"/>
</dbReference>
<dbReference type="InterPro" id="IPR024077">
    <property type="entry name" value="Neurolysin/TOP_dom2"/>
</dbReference>
<sequence length="686" mass="77685">MKAPQPLPRIPAAEEIIPAVKRIISRYEALCDEIIQTITPSMAAFDTVMQPLAELDNETAGELEARKLFIEAEASRNANGDLFQLLRAIQERDDSLDAESKHLLEETLLDYKISGCGVLNHSQKKNYIQNSLQLDDLTSSFQRNIVQECGGLWFTEQELDGVPSSELERWQTDGLSKDVSGLGMKFVPFSNGGTMAILTYAHSLETRKKMFIADDAKMAVNISLMDNIIKLRHELAHSLGYSTHAAYRMERRLLKHPKQVESFLSNLSAGLIGRGRKELEILQRRRQIDISEKGGSANIETQPFPAWDLCYYRNIVEQDSHIDHAKMSEYFPLDYTAAAMLRIFESSLGLRFIRIPNEEVGSNKIWHDTVQAFSVWDGSGENEDFVGYLYFDLLWGENKFRGAHNVTMEPGYLKPDGSRHYPSTILMCAFPTPTQNRCALLTHKNVVTLFHELGHAIHSLVSKTKYSRFHGTRLPSDFVEMPSVLLENWCWMPDVLQGMSCHYTNLDPQALEGWRKDHTGAADPPAKIPIEMVQTLARRRYVNRGLYHLNQLAVSMFDLKIHNFSSDEEIANLNTKKLWYDLHEQLRGIDFSVCKESGADLVSFHHLVAGYDVGYYSYLVCAAFSQDMFRSLFADAPHSKAAWCKYRCEILEPGASQSDLLGMLGGILGRPANSEALVRMLEEAEL</sequence>
<evidence type="ECO:0000256" key="7">
    <source>
        <dbReference type="RuleBase" id="RU003435"/>
    </source>
</evidence>
<dbReference type="Gene3D" id="3.40.390.10">
    <property type="entry name" value="Collagenase (Catalytic Domain)"/>
    <property type="match status" value="1"/>
</dbReference>
<evidence type="ECO:0000256" key="5">
    <source>
        <dbReference type="ARBA" id="ARBA00022833"/>
    </source>
</evidence>
<dbReference type="Proteomes" id="UP001338125">
    <property type="component" value="Unassembled WGS sequence"/>
</dbReference>
<keyword evidence="5 7" id="KW-0862">Zinc</keyword>
<reference evidence="9 10" key="1">
    <citation type="submission" date="2024-01" db="EMBL/GenBank/DDBJ databases">
        <title>Complete genome of Cladobotryum mycophilum ATHUM6906.</title>
        <authorList>
            <person name="Christinaki A.C."/>
            <person name="Myridakis A.I."/>
            <person name="Kouvelis V.N."/>
        </authorList>
    </citation>
    <scope>NUCLEOTIDE SEQUENCE [LARGE SCALE GENOMIC DNA]</scope>
    <source>
        <strain evidence="9 10">ATHUM6906</strain>
    </source>
</reference>
<dbReference type="CDD" id="cd06455">
    <property type="entry name" value="M3A_TOP"/>
    <property type="match status" value="1"/>
</dbReference>
<evidence type="ECO:0000259" key="8">
    <source>
        <dbReference type="Pfam" id="PF01432"/>
    </source>
</evidence>
<comment type="similarity">
    <text evidence="1 7">Belongs to the peptidase M3 family.</text>
</comment>
<evidence type="ECO:0000313" key="10">
    <source>
        <dbReference type="Proteomes" id="UP001338125"/>
    </source>
</evidence>
<name>A0ABR0SUF3_9HYPO</name>
<accession>A0ABR0SUF3</accession>
<keyword evidence="4 7" id="KW-0378">Hydrolase</keyword>
<dbReference type="InterPro" id="IPR045090">
    <property type="entry name" value="Pept_M3A_M3B"/>
</dbReference>
<dbReference type="InterPro" id="IPR001567">
    <property type="entry name" value="Pept_M3A_M3B_dom"/>
</dbReference>
<gene>
    <name evidence="9" type="ORF">PT974_04187</name>
</gene>
<comment type="caution">
    <text evidence="9">The sequence shown here is derived from an EMBL/GenBank/DDBJ whole genome shotgun (WGS) entry which is preliminary data.</text>
</comment>
<keyword evidence="3 7" id="KW-0479">Metal-binding</keyword>
<feature type="domain" description="Peptidase M3A/M3B catalytic" evidence="8">
    <location>
        <begin position="198"/>
        <end position="681"/>
    </location>
</feature>
<keyword evidence="10" id="KW-1185">Reference proteome</keyword>
<dbReference type="Pfam" id="PF01432">
    <property type="entry name" value="Peptidase_M3"/>
    <property type="match status" value="1"/>
</dbReference>
<evidence type="ECO:0000256" key="6">
    <source>
        <dbReference type="ARBA" id="ARBA00023049"/>
    </source>
</evidence>
<organism evidence="9 10">
    <name type="scientific">Cladobotryum mycophilum</name>
    <dbReference type="NCBI Taxonomy" id="491253"/>
    <lineage>
        <taxon>Eukaryota</taxon>
        <taxon>Fungi</taxon>
        <taxon>Dikarya</taxon>
        <taxon>Ascomycota</taxon>
        <taxon>Pezizomycotina</taxon>
        <taxon>Sordariomycetes</taxon>
        <taxon>Hypocreomycetidae</taxon>
        <taxon>Hypocreales</taxon>
        <taxon>Hypocreaceae</taxon>
        <taxon>Cladobotryum</taxon>
    </lineage>
</organism>
<dbReference type="EMBL" id="JAVFKD010000004">
    <property type="protein sequence ID" value="KAK5995769.1"/>
    <property type="molecule type" value="Genomic_DNA"/>
</dbReference>
<dbReference type="SUPFAM" id="SSF55486">
    <property type="entry name" value="Metalloproteases ('zincins'), catalytic domain"/>
    <property type="match status" value="1"/>
</dbReference>
<evidence type="ECO:0000313" key="9">
    <source>
        <dbReference type="EMBL" id="KAK5995769.1"/>
    </source>
</evidence>
<dbReference type="InterPro" id="IPR024079">
    <property type="entry name" value="MetalloPept_cat_dom_sf"/>
</dbReference>
<evidence type="ECO:0000256" key="3">
    <source>
        <dbReference type="ARBA" id="ARBA00022723"/>
    </source>
</evidence>